<dbReference type="PANTHER" id="PTHR30383">
    <property type="entry name" value="THIOESTERASE 1/PROTEASE 1/LYSOPHOSPHOLIPASE L1"/>
    <property type="match status" value="1"/>
</dbReference>
<name>A0ABX5XXQ3_9BACT</name>
<feature type="domain" description="SGNH hydrolase-type esterase" evidence="1">
    <location>
        <begin position="192"/>
        <end position="370"/>
    </location>
</feature>
<dbReference type="CDD" id="cd00229">
    <property type="entry name" value="SGNH_hydrolase"/>
    <property type="match status" value="1"/>
</dbReference>
<gene>
    <name evidence="2" type="ORF">TBK1r_55060</name>
</gene>
<dbReference type="RefSeq" id="WP_145217687.1">
    <property type="nucleotide sequence ID" value="NZ_CP036432.1"/>
</dbReference>
<dbReference type="InterPro" id="IPR051532">
    <property type="entry name" value="Ester_Hydrolysis_Enzymes"/>
</dbReference>
<keyword evidence="3" id="KW-1185">Reference proteome</keyword>
<evidence type="ECO:0000259" key="1">
    <source>
        <dbReference type="Pfam" id="PF13472"/>
    </source>
</evidence>
<dbReference type="Proteomes" id="UP000318081">
    <property type="component" value="Chromosome"/>
</dbReference>
<dbReference type="InterPro" id="IPR036514">
    <property type="entry name" value="SGNH_hydro_sf"/>
</dbReference>
<accession>A0ABX5XXQ3</accession>
<evidence type="ECO:0000313" key="2">
    <source>
        <dbReference type="EMBL" id="QDV86487.1"/>
    </source>
</evidence>
<evidence type="ECO:0000313" key="3">
    <source>
        <dbReference type="Proteomes" id="UP000318081"/>
    </source>
</evidence>
<dbReference type="Pfam" id="PF13472">
    <property type="entry name" value="Lipase_GDSL_2"/>
    <property type="match status" value="1"/>
</dbReference>
<dbReference type="EMBL" id="CP036432">
    <property type="protein sequence ID" value="QDV86487.1"/>
    <property type="molecule type" value="Genomic_DNA"/>
</dbReference>
<protein>
    <submittedName>
        <fullName evidence="2">GDSL-like Lipase/Acylhydrolase</fullName>
    </submittedName>
</protein>
<organism evidence="2 3">
    <name type="scientific">Stieleria magnilauensis</name>
    <dbReference type="NCBI Taxonomy" id="2527963"/>
    <lineage>
        <taxon>Bacteria</taxon>
        <taxon>Pseudomonadati</taxon>
        <taxon>Planctomycetota</taxon>
        <taxon>Planctomycetia</taxon>
        <taxon>Pirellulales</taxon>
        <taxon>Pirellulaceae</taxon>
        <taxon>Stieleria</taxon>
    </lineage>
</organism>
<reference evidence="2 3" key="1">
    <citation type="submission" date="2019-02" db="EMBL/GenBank/DDBJ databases">
        <title>Deep-cultivation of Planctomycetes and their phenomic and genomic characterization uncovers novel biology.</title>
        <authorList>
            <person name="Wiegand S."/>
            <person name="Jogler M."/>
            <person name="Boedeker C."/>
            <person name="Pinto D."/>
            <person name="Vollmers J."/>
            <person name="Rivas-Marin E."/>
            <person name="Kohn T."/>
            <person name="Peeters S.H."/>
            <person name="Heuer A."/>
            <person name="Rast P."/>
            <person name="Oberbeckmann S."/>
            <person name="Bunk B."/>
            <person name="Jeske O."/>
            <person name="Meyerdierks A."/>
            <person name="Storesund J.E."/>
            <person name="Kallscheuer N."/>
            <person name="Luecker S."/>
            <person name="Lage O.M."/>
            <person name="Pohl T."/>
            <person name="Merkel B.J."/>
            <person name="Hornburger P."/>
            <person name="Mueller R.-W."/>
            <person name="Bruemmer F."/>
            <person name="Labrenz M."/>
            <person name="Spormann A.M."/>
            <person name="Op den Camp H."/>
            <person name="Overmann J."/>
            <person name="Amann R."/>
            <person name="Jetten M.S.M."/>
            <person name="Mascher T."/>
            <person name="Medema M.H."/>
            <person name="Devos D.P."/>
            <person name="Kaster A.-K."/>
            <person name="Ovreas L."/>
            <person name="Rohde M."/>
            <person name="Galperin M.Y."/>
            <person name="Jogler C."/>
        </authorList>
    </citation>
    <scope>NUCLEOTIDE SEQUENCE [LARGE SCALE GENOMIC DNA]</scope>
    <source>
        <strain evidence="2 3">TBK1r</strain>
    </source>
</reference>
<dbReference type="InterPro" id="IPR013830">
    <property type="entry name" value="SGNH_hydro"/>
</dbReference>
<sequence>MQSLSFHPFVLVSTLILAGNSPAQDQVGQATRWQYSADQLRPFWRGDVVDQESVLFVRDSESDEARGLVLFPIREIVSVRSSSGDMTYQQGVDYRFVPGTREIVIPVGSRVVTTPPSALRRPAKSQRHQLTHRDGNGEILFGAKLEYHQMQTHVTYRKADTAWPVSMPSFDPASLPKTLQKLRDRRAVSIVLLGDSISTGCNASGWGGGAPFQPAYQDLFAEHLRRHFQSDVELTNLSVGGQSTPWGITMIDQVTACQPDLVILAFGMNDSAGRSAEEFGENTATMINNTRAQCPHAEFILISPMLGNRDWVRLNHDVFPQYRDQLASLCEPGIALADLTSVWGEFMKRKKDSDLTGNGVNHPNDFGHRVYAQVLSALLVE</sequence>
<dbReference type="SUPFAM" id="SSF52266">
    <property type="entry name" value="SGNH hydrolase"/>
    <property type="match status" value="1"/>
</dbReference>
<proteinExistence type="predicted"/>
<dbReference type="PANTHER" id="PTHR30383:SF5">
    <property type="entry name" value="SGNH HYDROLASE-TYPE ESTERASE DOMAIN-CONTAINING PROTEIN"/>
    <property type="match status" value="1"/>
</dbReference>
<dbReference type="Gene3D" id="3.40.50.1110">
    <property type="entry name" value="SGNH hydrolase"/>
    <property type="match status" value="1"/>
</dbReference>